<feature type="region of interest" description="Disordered" evidence="1">
    <location>
        <begin position="477"/>
        <end position="545"/>
    </location>
</feature>
<dbReference type="InParanoid" id="A0A2V0P4B9"/>
<sequence length="545" mass="60426">MRFSRLALSGLALVALAASAAAARGPVPMSSSAIMFYDSEFQPWYGQPISQCELLLNRAKEGGSNSVNLVPTQYWIDDASAKYQPNVCHPDNWAENQKVSYYCSRFEWNSNCEPFNAQNIARFEKGIKGCIQKAHDMFDEVLISPHLDDGTKTMHWRNMLFFDPYTKDKYGYSYWDIMLNPILKAVKEVYTKPGKRFIFGPEGEMGGTVFYAPASYQKVVDTIKSEYKGPAKVDTALMFNHAYLPGVINRAEDVYGALPQSKMWKLDGGWGALKPFEQWPEYARLKASQPALIKLLNSVDVLGVSCYARASETPKPSELESCAVKYDAELKAQGFDLKAWAAKPGKQFIYNEFALGGGISECGDTPAKTRAEAGRFPWLGATTTYSWNLNPWKDALISQYNRDWYKAAMDLFRTGGLQYPISGVYLWNVVSWDVQGIHPASSEWGNLNNSYRDTTIMEWIKQYNAKAVKAVRGAAAGAAEPEAAKPDAKKPEAKKPEADAKKPAAEAKKPAAEAKAPKKEAPKDAKKAGGKDQAAQKARKALPSL</sequence>
<feature type="chain" id="PRO_5016112918" evidence="2">
    <location>
        <begin position="23"/>
        <end position="545"/>
    </location>
</feature>
<keyword evidence="2" id="KW-0732">Signal</keyword>
<keyword evidence="4" id="KW-1185">Reference proteome</keyword>
<proteinExistence type="predicted"/>
<feature type="compositionally biased region" description="Basic and acidic residues" evidence="1">
    <location>
        <begin position="482"/>
        <end position="530"/>
    </location>
</feature>
<reference evidence="3 4" key="1">
    <citation type="journal article" date="2018" name="Sci. Rep.">
        <title>Raphidocelis subcapitata (=Pseudokirchneriella subcapitata) provides an insight into genome evolution and environmental adaptations in the Sphaeropleales.</title>
        <authorList>
            <person name="Suzuki S."/>
            <person name="Yamaguchi H."/>
            <person name="Nakajima N."/>
            <person name="Kawachi M."/>
        </authorList>
    </citation>
    <scope>NUCLEOTIDE SEQUENCE [LARGE SCALE GENOMIC DNA]</scope>
    <source>
        <strain evidence="3 4">NIES-35</strain>
    </source>
</reference>
<dbReference type="STRING" id="307507.A0A2V0P4B9"/>
<evidence type="ECO:0000313" key="3">
    <source>
        <dbReference type="EMBL" id="GBF92700.1"/>
    </source>
</evidence>
<dbReference type="EMBL" id="BDRX01000034">
    <property type="protein sequence ID" value="GBF92700.1"/>
    <property type="molecule type" value="Genomic_DNA"/>
</dbReference>
<dbReference type="OrthoDB" id="528242at2759"/>
<gene>
    <name evidence="3" type="ORF">Rsub_05069</name>
</gene>
<name>A0A2V0P4B9_9CHLO</name>
<evidence type="ECO:0000256" key="2">
    <source>
        <dbReference type="SAM" id="SignalP"/>
    </source>
</evidence>
<dbReference type="Proteomes" id="UP000247498">
    <property type="component" value="Unassembled WGS sequence"/>
</dbReference>
<accession>A0A2V0P4B9</accession>
<protein>
    <submittedName>
        <fullName evidence="3">Uncharacterized protein</fullName>
    </submittedName>
</protein>
<dbReference type="AlphaFoldDB" id="A0A2V0P4B9"/>
<comment type="caution">
    <text evidence="3">The sequence shown here is derived from an EMBL/GenBank/DDBJ whole genome shotgun (WGS) entry which is preliminary data.</text>
</comment>
<evidence type="ECO:0000256" key="1">
    <source>
        <dbReference type="SAM" id="MobiDB-lite"/>
    </source>
</evidence>
<evidence type="ECO:0000313" key="4">
    <source>
        <dbReference type="Proteomes" id="UP000247498"/>
    </source>
</evidence>
<feature type="signal peptide" evidence="2">
    <location>
        <begin position="1"/>
        <end position="22"/>
    </location>
</feature>
<organism evidence="3 4">
    <name type="scientific">Raphidocelis subcapitata</name>
    <dbReference type="NCBI Taxonomy" id="307507"/>
    <lineage>
        <taxon>Eukaryota</taxon>
        <taxon>Viridiplantae</taxon>
        <taxon>Chlorophyta</taxon>
        <taxon>core chlorophytes</taxon>
        <taxon>Chlorophyceae</taxon>
        <taxon>CS clade</taxon>
        <taxon>Sphaeropleales</taxon>
        <taxon>Selenastraceae</taxon>
        <taxon>Raphidocelis</taxon>
    </lineage>
</organism>